<evidence type="ECO:0000256" key="3">
    <source>
        <dbReference type="SAM" id="SignalP"/>
    </source>
</evidence>
<dbReference type="AlphaFoldDB" id="A0AAN9AE12"/>
<reference evidence="5 6" key="1">
    <citation type="submission" date="2023-11" db="EMBL/GenBank/DDBJ databases">
        <title>Halocaridina rubra genome assembly.</title>
        <authorList>
            <person name="Smith C."/>
        </authorList>
    </citation>
    <scope>NUCLEOTIDE SEQUENCE [LARGE SCALE GENOMIC DNA]</scope>
    <source>
        <strain evidence="5">EP-1</strain>
        <tissue evidence="5">Whole</tissue>
    </source>
</reference>
<keyword evidence="3" id="KW-0732">Signal</keyword>
<dbReference type="SUPFAM" id="SSF56436">
    <property type="entry name" value="C-type lectin-like"/>
    <property type="match status" value="1"/>
</dbReference>
<gene>
    <name evidence="5" type="ORF">SK128_001698</name>
</gene>
<dbReference type="SMART" id="SM00034">
    <property type="entry name" value="CLECT"/>
    <property type="match status" value="1"/>
</dbReference>
<feature type="chain" id="PRO_5042952958" description="C-type lectin domain-containing protein" evidence="3">
    <location>
        <begin position="17"/>
        <end position="178"/>
    </location>
</feature>
<dbReference type="InterPro" id="IPR016187">
    <property type="entry name" value="CTDL_fold"/>
</dbReference>
<dbReference type="CDD" id="cd00037">
    <property type="entry name" value="CLECT"/>
    <property type="match status" value="1"/>
</dbReference>
<evidence type="ECO:0000313" key="5">
    <source>
        <dbReference type="EMBL" id="KAK7080947.1"/>
    </source>
</evidence>
<name>A0AAN9AE12_HALRR</name>
<dbReference type="InterPro" id="IPR001304">
    <property type="entry name" value="C-type_lectin-like"/>
</dbReference>
<dbReference type="InterPro" id="IPR016186">
    <property type="entry name" value="C-type_lectin-like/link_sf"/>
</dbReference>
<organism evidence="5 6">
    <name type="scientific">Halocaridina rubra</name>
    <name type="common">Hawaiian red shrimp</name>
    <dbReference type="NCBI Taxonomy" id="373956"/>
    <lineage>
        <taxon>Eukaryota</taxon>
        <taxon>Metazoa</taxon>
        <taxon>Ecdysozoa</taxon>
        <taxon>Arthropoda</taxon>
        <taxon>Crustacea</taxon>
        <taxon>Multicrustacea</taxon>
        <taxon>Malacostraca</taxon>
        <taxon>Eumalacostraca</taxon>
        <taxon>Eucarida</taxon>
        <taxon>Decapoda</taxon>
        <taxon>Pleocyemata</taxon>
        <taxon>Caridea</taxon>
        <taxon>Atyoidea</taxon>
        <taxon>Atyidae</taxon>
        <taxon>Halocaridina</taxon>
    </lineage>
</organism>
<feature type="signal peptide" evidence="3">
    <location>
        <begin position="1"/>
        <end position="16"/>
    </location>
</feature>
<dbReference type="EMBL" id="JAXCGZ010005740">
    <property type="protein sequence ID" value="KAK7080947.1"/>
    <property type="molecule type" value="Genomic_DNA"/>
</dbReference>
<proteinExistence type="predicted"/>
<evidence type="ECO:0000256" key="1">
    <source>
        <dbReference type="ARBA" id="ARBA00022734"/>
    </source>
</evidence>
<keyword evidence="2" id="KW-1015">Disulfide bond</keyword>
<keyword evidence="6" id="KW-1185">Reference proteome</keyword>
<dbReference type="Pfam" id="PF00059">
    <property type="entry name" value="Lectin_C"/>
    <property type="match status" value="1"/>
</dbReference>
<feature type="domain" description="C-type lectin" evidence="4">
    <location>
        <begin position="36"/>
        <end position="166"/>
    </location>
</feature>
<dbReference type="InterPro" id="IPR051379">
    <property type="entry name" value="C-type_Lectin_Receptor_IMM"/>
</dbReference>
<keyword evidence="1" id="KW-0430">Lectin</keyword>
<evidence type="ECO:0000259" key="4">
    <source>
        <dbReference type="PROSITE" id="PS50041"/>
    </source>
</evidence>
<dbReference type="Gene3D" id="3.10.100.10">
    <property type="entry name" value="Mannose-Binding Protein A, subunit A"/>
    <property type="match status" value="1"/>
</dbReference>
<dbReference type="GO" id="GO:0030246">
    <property type="term" value="F:carbohydrate binding"/>
    <property type="evidence" value="ECO:0007669"/>
    <property type="project" value="UniProtKB-KW"/>
</dbReference>
<accession>A0AAN9AE12</accession>
<evidence type="ECO:0000256" key="2">
    <source>
        <dbReference type="ARBA" id="ARBA00023157"/>
    </source>
</evidence>
<dbReference type="PANTHER" id="PTHR46746:SF9">
    <property type="entry name" value="CD209 ANTIGEN-LIKE PROTEIN C-LIKE"/>
    <property type="match status" value="1"/>
</dbReference>
<protein>
    <recommendedName>
        <fullName evidence="4">C-type lectin domain-containing protein</fullName>
    </recommendedName>
</protein>
<dbReference type="Proteomes" id="UP001381693">
    <property type="component" value="Unassembled WGS sequence"/>
</dbReference>
<evidence type="ECO:0000313" key="6">
    <source>
        <dbReference type="Proteomes" id="UP001381693"/>
    </source>
</evidence>
<dbReference type="PROSITE" id="PS50041">
    <property type="entry name" value="C_TYPE_LECTIN_2"/>
    <property type="match status" value="1"/>
</dbReference>
<comment type="caution">
    <text evidence="5">The sequence shown here is derived from an EMBL/GenBank/DDBJ whole genome shotgun (WGS) entry which is preliminary data.</text>
</comment>
<dbReference type="PANTHER" id="PTHR46746">
    <property type="entry name" value="KILLER CELL LECTIN-LIKE RECEPTOR SUBFAMILY F MEMBER 2"/>
    <property type="match status" value="1"/>
</dbReference>
<sequence length="178" mass="19897">MFKALVILSFWGFAVGKSAPREGNQKAGCPPFFEDILGKCFFFSTTMGNDERTWHSSRDYCHSLSTEYNTELAVMGYACNEDEALLQAIADKGITKAWIGASDINVEGEWEWVDGRIVDLKSHSWSPTMPTDSTLSNCGVIEHYPDHNKMYLGDDSCLVEHLYICETNITASAKATLY</sequence>